<dbReference type="STRING" id="5722.A2GAP8"/>
<dbReference type="PANTHER" id="PTHR42884">
    <property type="entry name" value="PROPROTEIN CONVERTASE SUBTILISIN/KEXIN-RELATED"/>
    <property type="match status" value="1"/>
</dbReference>
<dbReference type="eggNOG" id="KOG3525">
    <property type="taxonomic scope" value="Eukaryota"/>
</dbReference>
<dbReference type="OrthoDB" id="300641at2759"/>
<dbReference type="PANTHER" id="PTHR42884:SF14">
    <property type="entry name" value="NEUROENDOCRINE CONVERTASE 1"/>
    <property type="match status" value="1"/>
</dbReference>
<name>A2GAP8_TRIV3</name>
<protein>
    <submittedName>
        <fullName evidence="6">Clan SB, family S8, subtilisin-like serine peptidase</fullName>
    </submittedName>
</protein>
<evidence type="ECO:0000313" key="7">
    <source>
        <dbReference type="Proteomes" id="UP000001542"/>
    </source>
</evidence>
<keyword evidence="4" id="KW-1133">Transmembrane helix</keyword>
<dbReference type="FunFam" id="2.60.120.260:FF:000123">
    <property type="entry name" value="Clan SB, family S8, subtilisin-like serine peptidase"/>
    <property type="match status" value="1"/>
</dbReference>
<keyword evidence="1" id="KW-0645">Protease</keyword>
<dbReference type="SUPFAM" id="SSF52743">
    <property type="entry name" value="Subtilisin-like"/>
    <property type="match status" value="1"/>
</dbReference>
<dbReference type="InterPro" id="IPR008979">
    <property type="entry name" value="Galactose-bd-like_sf"/>
</dbReference>
<keyword evidence="4" id="KW-0472">Membrane</keyword>
<dbReference type="EMBL" id="DS114838">
    <property type="protein sequence ID" value="EAX85767.1"/>
    <property type="molecule type" value="Genomic_DNA"/>
</dbReference>
<dbReference type="InterPro" id="IPR000209">
    <property type="entry name" value="Peptidase_S8/S53_dom"/>
</dbReference>
<dbReference type="Gene3D" id="2.60.120.260">
    <property type="entry name" value="Galactose-binding domain-like"/>
    <property type="match status" value="1"/>
</dbReference>
<feature type="transmembrane region" description="Helical" evidence="4">
    <location>
        <begin position="698"/>
        <end position="721"/>
    </location>
</feature>
<evidence type="ECO:0000256" key="2">
    <source>
        <dbReference type="ARBA" id="ARBA00022801"/>
    </source>
</evidence>
<gene>
    <name evidence="6" type="ORF">TVAG_142720</name>
</gene>
<dbReference type="VEuPathDB" id="TrichDB:TVAG_142720"/>
<evidence type="ECO:0000256" key="1">
    <source>
        <dbReference type="ARBA" id="ARBA00022670"/>
    </source>
</evidence>
<dbReference type="SMR" id="A2GAP8"/>
<reference evidence="6" key="2">
    <citation type="journal article" date="2007" name="Science">
        <title>Draft genome sequence of the sexually transmitted pathogen Trichomonas vaginalis.</title>
        <authorList>
            <person name="Carlton J.M."/>
            <person name="Hirt R.P."/>
            <person name="Silva J.C."/>
            <person name="Delcher A.L."/>
            <person name="Schatz M."/>
            <person name="Zhao Q."/>
            <person name="Wortman J.R."/>
            <person name="Bidwell S.L."/>
            <person name="Alsmark U.C.M."/>
            <person name="Besteiro S."/>
            <person name="Sicheritz-Ponten T."/>
            <person name="Noel C.J."/>
            <person name="Dacks J.B."/>
            <person name="Foster P.G."/>
            <person name="Simillion C."/>
            <person name="Van de Peer Y."/>
            <person name="Miranda-Saavedra D."/>
            <person name="Barton G.J."/>
            <person name="Westrop G.D."/>
            <person name="Mueller S."/>
            <person name="Dessi D."/>
            <person name="Fiori P.L."/>
            <person name="Ren Q."/>
            <person name="Paulsen I."/>
            <person name="Zhang H."/>
            <person name="Bastida-Corcuera F.D."/>
            <person name="Simoes-Barbosa A."/>
            <person name="Brown M.T."/>
            <person name="Hayes R.D."/>
            <person name="Mukherjee M."/>
            <person name="Okumura C.Y."/>
            <person name="Schneider R."/>
            <person name="Smith A.J."/>
            <person name="Vanacova S."/>
            <person name="Villalvazo M."/>
            <person name="Haas B.J."/>
            <person name="Pertea M."/>
            <person name="Feldblyum T.V."/>
            <person name="Utterback T.R."/>
            <person name="Shu C.L."/>
            <person name="Osoegawa K."/>
            <person name="de Jong P.J."/>
            <person name="Hrdy I."/>
            <person name="Horvathova L."/>
            <person name="Zubacova Z."/>
            <person name="Dolezal P."/>
            <person name="Malik S.B."/>
            <person name="Logsdon J.M. Jr."/>
            <person name="Henze K."/>
            <person name="Gupta A."/>
            <person name="Wang C.C."/>
            <person name="Dunne R.L."/>
            <person name="Upcroft J.A."/>
            <person name="Upcroft P."/>
            <person name="White O."/>
            <person name="Salzberg S.L."/>
            <person name="Tang P."/>
            <person name="Chiu C.-H."/>
            <person name="Lee Y.-S."/>
            <person name="Embley T.M."/>
            <person name="Coombs G.H."/>
            <person name="Mottram J.C."/>
            <person name="Tachezy J."/>
            <person name="Fraser-Liggett C.M."/>
            <person name="Johnson P.J."/>
        </authorList>
    </citation>
    <scope>NUCLEOTIDE SEQUENCE [LARGE SCALE GENOMIC DNA]</scope>
    <source>
        <strain evidence="6">G3</strain>
    </source>
</reference>
<reference evidence="6" key="1">
    <citation type="submission" date="2006-10" db="EMBL/GenBank/DDBJ databases">
        <authorList>
            <person name="Amadeo P."/>
            <person name="Zhao Q."/>
            <person name="Wortman J."/>
            <person name="Fraser-Liggett C."/>
            <person name="Carlton J."/>
        </authorList>
    </citation>
    <scope>NUCLEOTIDE SEQUENCE</scope>
    <source>
        <strain evidence="6">G3</strain>
    </source>
</reference>
<dbReference type="GO" id="GO:0016485">
    <property type="term" value="P:protein processing"/>
    <property type="evidence" value="ECO:0000318"/>
    <property type="project" value="GO_Central"/>
</dbReference>
<dbReference type="Pfam" id="PF00082">
    <property type="entry name" value="Peptidase_S8"/>
    <property type="match status" value="1"/>
</dbReference>
<dbReference type="Proteomes" id="UP000001542">
    <property type="component" value="Unassembled WGS sequence"/>
</dbReference>
<sequence>MFYLFVAWWLKNSGNDEYGGLDGEDINWSGHAYYDKYTGKGITIAVMSDGALFDHVAYKDRAIKDQFINIYTNEIMLTTNSSHNIATASLALAAGKRGTEFEGVAPGANVASYFFTNYSMQAEHLQTVMCHQSLKWNISILQYLYIEKPNGYVQYVQPEVIPKEIADDCLYHPQEGNWPHPIVVPAGTFCASDPIMSPPSGWPLVFTISGVTNRGLSLYRSAEGASVFMVAPAAGNAPIFTASPKSTNSTNKNFTSTNASAAIFAGGLAVLLEANPNLTLSDLFYITAFSADKVNPNTIIWDKNGIQLNYNRRSGFGRLNLGRAVDIALNWTSTGKFYEYKVEKTLNLIIEDREHNVTFDFTERSAKSVLCVSLFFKSKKLSFGSLNPHIISPNGTRCEMKILTEANLTSTINSVELMGYKFLGENPIGKWTVSFRVADNAYHGTIESLGLKFFYNKIAPDISLINQRIGCHSPFEANVSKITFKEDKIYLFAATAAGVRVNVSEDVKDAYYTVWLASPDGNDRILINAGFNEKFDLLKIEYTPSVFRDKLDMILIIDSMDPKCIFSSNVSVDYSNTLDVGLSNPPNGTVYKTADTDIYIEYVLHLDRIIYDGFSTSIAATIISPDSKAILNREWIRNTGNRWLINMIPSTKKFYLQISPTSTERQEYIHPMTINLFVVEQDGKYRPDALTPVQITEIVLGIVLFVLLLCFGIYRSIVLFCTKKSSIHFE</sequence>
<dbReference type="SUPFAM" id="SSF49785">
    <property type="entry name" value="Galactose-binding domain-like"/>
    <property type="match status" value="1"/>
</dbReference>
<evidence type="ECO:0000256" key="3">
    <source>
        <dbReference type="ARBA" id="ARBA00022825"/>
    </source>
</evidence>
<accession>A2GAP8</accession>
<dbReference type="GO" id="GO:0004252">
    <property type="term" value="F:serine-type endopeptidase activity"/>
    <property type="evidence" value="ECO:0000318"/>
    <property type="project" value="GO_Central"/>
</dbReference>
<keyword evidence="3" id="KW-0720">Serine protease</keyword>
<dbReference type="InterPro" id="IPR036852">
    <property type="entry name" value="Peptidase_S8/S53_dom_sf"/>
</dbReference>
<dbReference type="KEGG" id="tva:4743413"/>
<dbReference type="GO" id="GO:0016020">
    <property type="term" value="C:membrane"/>
    <property type="evidence" value="ECO:0000318"/>
    <property type="project" value="GO_Central"/>
</dbReference>
<keyword evidence="2" id="KW-0378">Hydrolase</keyword>
<evidence type="ECO:0000313" key="6">
    <source>
        <dbReference type="EMBL" id="EAX85767.1"/>
    </source>
</evidence>
<keyword evidence="4" id="KW-0812">Transmembrane</keyword>
<proteinExistence type="predicted"/>
<organism evidence="6 7">
    <name type="scientific">Trichomonas vaginalis (strain ATCC PRA-98 / G3)</name>
    <dbReference type="NCBI Taxonomy" id="412133"/>
    <lineage>
        <taxon>Eukaryota</taxon>
        <taxon>Metamonada</taxon>
        <taxon>Parabasalia</taxon>
        <taxon>Trichomonadida</taxon>
        <taxon>Trichomonadidae</taxon>
        <taxon>Trichomonas</taxon>
    </lineage>
</organism>
<feature type="domain" description="Peptidase S8/S53" evidence="5">
    <location>
        <begin position="39"/>
        <end position="291"/>
    </location>
</feature>
<dbReference type="VEuPathDB" id="TrichDB:TVAGG3_0886650"/>
<dbReference type="Gene3D" id="3.40.50.200">
    <property type="entry name" value="Peptidase S8/S53 domain"/>
    <property type="match status" value="2"/>
</dbReference>
<dbReference type="InParanoid" id="A2GAP8"/>
<evidence type="ECO:0000256" key="4">
    <source>
        <dbReference type="SAM" id="Phobius"/>
    </source>
</evidence>
<dbReference type="AlphaFoldDB" id="A2GAP8"/>
<keyword evidence="7" id="KW-1185">Reference proteome</keyword>
<evidence type="ECO:0000259" key="5">
    <source>
        <dbReference type="Pfam" id="PF00082"/>
    </source>
</evidence>